<evidence type="ECO:0000259" key="4">
    <source>
        <dbReference type="Pfam" id="PF00891"/>
    </source>
</evidence>
<dbReference type="PROSITE" id="PS51683">
    <property type="entry name" value="SAM_OMT_II"/>
    <property type="match status" value="1"/>
</dbReference>
<feature type="domain" description="O-methyltransferase C-terminal" evidence="4">
    <location>
        <begin position="8"/>
        <end position="126"/>
    </location>
</feature>
<dbReference type="InterPro" id="IPR029063">
    <property type="entry name" value="SAM-dependent_MTases_sf"/>
</dbReference>
<evidence type="ECO:0000313" key="5">
    <source>
        <dbReference type="EMBL" id="MFC5822646.1"/>
    </source>
</evidence>
<dbReference type="InterPro" id="IPR016461">
    <property type="entry name" value="COMT-like"/>
</dbReference>
<evidence type="ECO:0000256" key="2">
    <source>
        <dbReference type="ARBA" id="ARBA00022679"/>
    </source>
</evidence>
<dbReference type="PANTHER" id="PTHR43712">
    <property type="entry name" value="PUTATIVE (AFU_ORTHOLOGUE AFUA_4G14580)-RELATED"/>
    <property type="match status" value="1"/>
</dbReference>
<organism evidence="5 6">
    <name type="scientific">Nonomuraea insulae</name>
    <dbReference type="NCBI Taxonomy" id="1616787"/>
    <lineage>
        <taxon>Bacteria</taxon>
        <taxon>Bacillati</taxon>
        <taxon>Actinomycetota</taxon>
        <taxon>Actinomycetes</taxon>
        <taxon>Streptosporangiales</taxon>
        <taxon>Streptosporangiaceae</taxon>
        <taxon>Nonomuraea</taxon>
    </lineage>
</organism>
<evidence type="ECO:0000256" key="1">
    <source>
        <dbReference type="ARBA" id="ARBA00022603"/>
    </source>
</evidence>
<sequence>MLSRVEGLRGTLFDGQGAVERARTTMREAGRCTFEAGDFFEWVPAGGDVYLLSRVLHDWDDEAAARVLANCRAAAAGDDGRLLVIERLVPDALAVAFDVHMLVVNGAGRERTRAEYARLLGEAGFELTDVRGLALGVNMLVADARPLTPSLP</sequence>
<dbReference type="RefSeq" id="WP_379512198.1">
    <property type="nucleotide sequence ID" value="NZ_JBHSPA010000005.1"/>
</dbReference>
<dbReference type="SUPFAM" id="SSF53335">
    <property type="entry name" value="S-adenosyl-L-methionine-dependent methyltransferases"/>
    <property type="match status" value="1"/>
</dbReference>
<dbReference type="EMBL" id="JBHSPA010000005">
    <property type="protein sequence ID" value="MFC5822646.1"/>
    <property type="molecule type" value="Genomic_DNA"/>
</dbReference>
<protein>
    <submittedName>
        <fullName evidence="5">Methyltransferase</fullName>
    </submittedName>
</protein>
<dbReference type="Proteomes" id="UP001596058">
    <property type="component" value="Unassembled WGS sequence"/>
</dbReference>
<keyword evidence="3" id="KW-0949">S-adenosyl-L-methionine</keyword>
<dbReference type="PANTHER" id="PTHR43712:SF2">
    <property type="entry name" value="O-METHYLTRANSFERASE CICE"/>
    <property type="match status" value="1"/>
</dbReference>
<name>A0ABW1CAI7_9ACTN</name>
<reference evidence="6" key="1">
    <citation type="journal article" date="2019" name="Int. J. Syst. Evol. Microbiol.">
        <title>The Global Catalogue of Microorganisms (GCM) 10K type strain sequencing project: providing services to taxonomists for standard genome sequencing and annotation.</title>
        <authorList>
            <consortium name="The Broad Institute Genomics Platform"/>
            <consortium name="The Broad Institute Genome Sequencing Center for Infectious Disease"/>
            <person name="Wu L."/>
            <person name="Ma J."/>
        </authorList>
    </citation>
    <scope>NUCLEOTIDE SEQUENCE [LARGE SCALE GENOMIC DNA]</scope>
    <source>
        <strain evidence="6">CCUG 53903</strain>
    </source>
</reference>
<evidence type="ECO:0000256" key="3">
    <source>
        <dbReference type="ARBA" id="ARBA00022691"/>
    </source>
</evidence>
<proteinExistence type="predicted"/>
<keyword evidence="6" id="KW-1185">Reference proteome</keyword>
<dbReference type="GO" id="GO:0032259">
    <property type="term" value="P:methylation"/>
    <property type="evidence" value="ECO:0007669"/>
    <property type="project" value="UniProtKB-KW"/>
</dbReference>
<dbReference type="Gene3D" id="3.40.50.150">
    <property type="entry name" value="Vaccinia Virus protein VP39"/>
    <property type="match status" value="1"/>
</dbReference>
<comment type="caution">
    <text evidence="5">The sequence shown here is derived from an EMBL/GenBank/DDBJ whole genome shotgun (WGS) entry which is preliminary data.</text>
</comment>
<dbReference type="InterPro" id="IPR001077">
    <property type="entry name" value="COMT_C"/>
</dbReference>
<gene>
    <name evidence="5" type="ORF">ACFPZ3_02145</name>
</gene>
<accession>A0ABW1CAI7</accession>
<dbReference type="GO" id="GO:0008168">
    <property type="term" value="F:methyltransferase activity"/>
    <property type="evidence" value="ECO:0007669"/>
    <property type="project" value="UniProtKB-KW"/>
</dbReference>
<dbReference type="Pfam" id="PF00891">
    <property type="entry name" value="Methyltransf_2"/>
    <property type="match status" value="1"/>
</dbReference>
<keyword evidence="1 5" id="KW-0489">Methyltransferase</keyword>
<evidence type="ECO:0000313" key="6">
    <source>
        <dbReference type="Proteomes" id="UP001596058"/>
    </source>
</evidence>
<keyword evidence="2" id="KW-0808">Transferase</keyword>